<evidence type="ECO:0000313" key="2">
    <source>
        <dbReference type="EMBL" id="KYO23950.1"/>
    </source>
</evidence>
<feature type="transmembrane region" description="Helical" evidence="1">
    <location>
        <begin position="120"/>
        <end position="138"/>
    </location>
</feature>
<dbReference type="AlphaFoldDB" id="A0A151MHS9"/>
<name>A0A151MHS9_ALLMI</name>
<keyword evidence="1" id="KW-0812">Transmembrane</keyword>
<keyword evidence="1" id="KW-1133">Transmembrane helix</keyword>
<sequence>MQMMDSGVRRREWMSTHGSKSPVVDTYVLQASLTWCPRQKTDCKVLPNVSLNIQKPQEELKSTEQLQMLPQPEEGCLYPKACKEEFFPAALGGLIKDIGFTLRTLFASCRGDREERNSNSVFCAALMVSYMLIVSPVICLPRCCDLSVRLPFQVIKQHGA</sequence>
<gene>
    <name evidence="2" type="ORF">Y1Q_0015913</name>
</gene>
<dbReference type="EMBL" id="AKHW03006164">
    <property type="protein sequence ID" value="KYO23950.1"/>
    <property type="molecule type" value="Genomic_DNA"/>
</dbReference>
<organism evidence="2 3">
    <name type="scientific">Alligator mississippiensis</name>
    <name type="common">American alligator</name>
    <dbReference type="NCBI Taxonomy" id="8496"/>
    <lineage>
        <taxon>Eukaryota</taxon>
        <taxon>Metazoa</taxon>
        <taxon>Chordata</taxon>
        <taxon>Craniata</taxon>
        <taxon>Vertebrata</taxon>
        <taxon>Euteleostomi</taxon>
        <taxon>Archelosauria</taxon>
        <taxon>Archosauria</taxon>
        <taxon>Crocodylia</taxon>
        <taxon>Alligatoridae</taxon>
        <taxon>Alligatorinae</taxon>
        <taxon>Alligator</taxon>
    </lineage>
</organism>
<evidence type="ECO:0000256" key="1">
    <source>
        <dbReference type="SAM" id="Phobius"/>
    </source>
</evidence>
<keyword evidence="3" id="KW-1185">Reference proteome</keyword>
<keyword evidence="1" id="KW-0472">Membrane</keyword>
<protein>
    <submittedName>
        <fullName evidence="2">Uncharacterized protein</fullName>
    </submittedName>
</protein>
<comment type="caution">
    <text evidence="2">The sequence shown here is derived from an EMBL/GenBank/DDBJ whole genome shotgun (WGS) entry which is preliminary data.</text>
</comment>
<dbReference type="Proteomes" id="UP000050525">
    <property type="component" value="Unassembled WGS sequence"/>
</dbReference>
<accession>A0A151MHS9</accession>
<reference evidence="2 3" key="1">
    <citation type="journal article" date="2012" name="Genome Biol.">
        <title>Sequencing three crocodilian genomes to illuminate the evolution of archosaurs and amniotes.</title>
        <authorList>
            <person name="St John J.A."/>
            <person name="Braun E.L."/>
            <person name="Isberg S.R."/>
            <person name="Miles L.G."/>
            <person name="Chong A.Y."/>
            <person name="Gongora J."/>
            <person name="Dalzell P."/>
            <person name="Moran C."/>
            <person name="Bed'hom B."/>
            <person name="Abzhanov A."/>
            <person name="Burgess S.C."/>
            <person name="Cooksey A.M."/>
            <person name="Castoe T.A."/>
            <person name="Crawford N.G."/>
            <person name="Densmore L.D."/>
            <person name="Drew J.C."/>
            <person name="Edwards S.V."/>
            <person name="Faircloth B.C."/>
            <person name="Fujita M.K."/>
            <person name="Greenwold M.J."/>
            <person name="Hoffmann F.G."/>
            <person name="Howard J.M."/>
            <person name="Iguchi T."/>
            <person name="Janes D.E."/>
            <person name="Khan S.Y."/>
            <person name="Kohno S."/>
            <person name="de Koning A.J."/>
            <person name="Lance S.L."/>
            <person name="McCarthy F.M."/>
            <person name="McCormack J.E."/>
            <person name="Merchant M.E."/>
            <person name="Peterson D.G."/>
            <person name="Pollock D.D."/>
            <person name="Pourmand N."/>
            <person name="Raney B.J."/>
            <person name="Roessler K.A."/>
            <person name="Sanford J.R."/>
            <person name="Sawyer R.H."/>
            <person name="Schmidt C.J."/>
            <person name="Triplett E.W."/>
            <person name="Tuberville T.D."/>
            <person name="Venegas-Anaya M."/>
            <person name="Howard J.T."/>
            <person name="Jarvis E.D."/>
            <person name="Guillette L.J.Jr."/>
            <person name="Glenn T.C."/>
            <person name="Green R.E."/>
            <person name="Ray D.A."/>
        </authorList>
    </citation>
    <scope>NUCLEOTIDE SEQUENCE [LARGE SCALE GENOMIC DNA]</scope>
    <source>
        <strain evidence="2">KSC_2009_1</strain>
    </source>
</reference>
<proteinExistence type="predicted"/>
<evidence type="ECO:0000313" key="3">
    <source>
        <dbReference type="Proteomes" id="UP000050525"/>
    </source>
</evidence>